<feature type="region of interest" description="Disordered" evidence="1">
    <location>
        <begin position="1"/>
        <end position="23"/>
    </location>
</feature>
<dbReference type="EMBL" id="AP027080">
    <property type="protein sequence ID" value="BDU71353.1"/>
    <property type="molecule type" value="Genomic_DNA"/>
</dbReference>
<evidence type="ECO:0000313" key="3">
    <source>
        <dbReference type="Proteomes" id="UP001238179"/>
    </source>
</evidence>
<dbReference type="Proteomes" id="UP001238179">
    <property type="component" value="Chromosome"/>
</dbReference>
<dbReference type="AlphaFoldDB" id="A0AA48GVZ6"/>
<dbReference type="RefSeq" id="WP_316414242.1">
    <property type="nucleotide sequence ID" value="NZ_AP027080.1"/>
</dbReference>
<protein>
    <submittedName>
        <fullName evidence="2">Uncharacterized protein</fullName>
    </submittedName>
</protein>
<evidence type="ECO:0000313" key="2">
    <source>
        <dbReference type="EMBL" id="BDU71353.1"/>
    </source>
</evidence>
<organism evidence="2 3">
    <name type="scientific">Mesoterricola silvestris</name>
    <dbReference type="NCBI Taxonomy" id="2927979"/>
    <lineage>
        <taxon>Bacteria</taxon>
        <taxon>Pseudomonadati</taxon>
        <taxon>Acidobacteriota</taxon>
        <taxon>Holophagae</taxon>
        <taxon>Holophagales</taxon>
        <taxon>Holophagaceae</taxon>
        <taxon>Mesoterricola</taxon>
    </lineage>
</organism>
<accession>A0AA48GVZ6</accession>
<gene>
    <name evidence="2" type="ORF">METEAL_05270</name>
</gene>
<feature type="compositionally biased region" description="Pro residues" evidence="1">
    <location>
        <begin position="1"/>
        <end position="16"/>
    </location>
</feature>
<evidence type="ECO:0000256" key="1">
    <source>
        <dbReference type="SAM" id="MobiDB-lite"/>
    </source>
</evidence>
<dbReference type="KEGG" id="msil:METEAL_05270"/>
<keyword evidence="3" id="KW-1185">Reference proteome</keyword>
<name>A0AA48GVZ6_9BACT</name>
<proteinExistence type="predicted"/>
<sequence length="127" mass="14269">MTPRLPAQPNPPPAEPASPGVVKIQKREAKPAVTTREKVCATCGRTFRLSPDEKFFNCPHCYKKTLPARKPARKNEAQILTQITCVECGTQEYVDFVPTDPAAAFCASCFSRRKRELQAQKPHTERR</sequence>
<reference evidence="3" key="1">
    <citation type="journal article" date="2023" name="Int. J. Syst. Evol. Microbiol.">
        <title>Mesoterricola silvestris gen. nov., sp. nov., Mesoterricola sediminis sp. nov., Geothrix oryzae sp. nov., Geothrix edaphica sp. nov., Geothrix rubra sp. nov., and Geothrix limicola sp. nov., six novel members of Acidobacteriota isolated from soils.</title>
        <authorList>
            <person name="Itoh H."/>
            <person name="Sugisawa Y."/>
            <person name="Mise K."/>
            <person name="Xu Z."/>
            <person name="Kuniyasu M."/>
            <person name="Ushijima N."/>
            <person name="Kawano K."/>
            <person name="Kobayashi E."/>
            <person name="Shiratori Y."/>
            <person name="Masuda Y."/>
            <person name="Senoo K."/>
        </authorList>
    </citation>
    <scope>NUCLEOTIDE SEQUENCE [LARGE SCALE GENOMIC DNA]</scope>
    <source>
        <strain evidence="3">W79</strain>
    </source>
</reference>